<feature type="transmembrane region" description="Helical" evidence="1">
    <location>
        <begin position="27"/>
        <end position="44"/>
    </location>
</feature>
<keyword evidence="3" id="KW-1185">Reference proteome</keyword>
<keyword evidence="1" id="KW-1133">Transmembrane helix</keyword>
<gene>
    <name evidence="2" type="ORF">NDU88_002153</name>
</gene>
<name>A0AAV7NHS1_PLEWA</name>
<keyword evidence="1" id="KW-0812">Transmembrane</keyword>
<evidence type="ECO:0000313" key="3">
    <source>
        <dbReference type="Proteomes" id="UP001066276"/>
    </source>
</evidence>
<dbReference type="AlphaFoldDB" id="A0AAV7NHS1"/>
<keyword evidence="1" id="KW-0472">Membrane</keyword>
<evidence type="ECO:0000256" key="1">
    <source>
        <dbReference type="SAM" id="Phobius"/>
    </source>
</evidence>
<proteinExistence type="predicted"/>
<reference evidence="2" key="1">
    <citation type="journal article" date="2022" name="bioRxiv">
        <title>Sequencing and chromosome-scale assembly of the giantPleurodeles waltlgenome.</title>
        <authorList>
            <person name="Brown T."/>
            <person name="Elewa A."/>
            <person name="Iarovenko S."/>
            <person name="Subramanian E."/>
            <person name="Araus A.J."/>
            <person name="Petzold A."/>
            <person name="Susuki M."/>
            <person name="Suzuki K.-i.T."/>
            <person name="Hayashi T."/>
            <person name="Toyoda A."/>
            <person name="Oliveira C."/>
            <person name="Osipova E."/>
            <person name="Leigh N.D."/>
            <person name="Simon A."/>
            <person name="Yun M.H."/>
        </authorList>
    </citation>
    <scope>NUCLEOTIDE SEQUENCE</scope>
    <source>
        <strain evidence="2">20211129_DDA</strain>
        <tissue evidence="2">Liver</tissue>
    </source>
</reference>
<accession>A0AAV7NHS1</accession>
<protein>
    <submittedName>
        <fullName evidence="2">Uncharacterized protein</fullName>
    </submittedName>
</protein>
<dbReference type="EMBL" id="JANPWB010000012">
    <property type="protein sequence ID" value="KAJ1113913.1"/>
    <property type="molecule type" value="Genomic_DNA"/>
</dbReference>
<organism evidence="2 3">
    <name type="scientific">Pleurodeles waltl</name>
    <name type="common">Iberian ribbed newt</name>
    <dbReference type="NCBI Taxonomy" id="8319"/>
    <lineage>
        <taxon>Eukaryota</taxon>
        <taxon>Metazoa</taxon>
        <taxon>Chordata</taxon>
        <taxon>Craniata</taxon>
        <taxon>Vertebrata</taxon>
        <taxon>Euteleostomi</taxon>
        <taxon>Amphibia</taxon>
        <taxon>Batrachia</taxon>
        <taxon>Caudata</taxon>
        <taxon>Salamandroidea</taxon>
        <taxon>Salamandridae</taxon>
        <taxon>Pleurodelinae</taxon>
        <taxon>Pleurodeles</taxon>
    </lineage>
</organism>
<sequence>MQPLPCTLYLQRLLSRRQSATEKSEKVIFLNIAMLAVFAAFNFSRPKRARAATPMHVFNSPLALEERHPRLKVVPACRLYLRYQQPRLFCLSLFVRCLVS</sequence>
<evidence type="ECO:0000313" key="2">
    <source>
        <dbReference type="EMBL" id="KAJ1113913.1"/>
    </source>
</evidence>
<comment type="caution">
    <text evidence="2">The sequence shown here is derived from an EMBL/GenBank/DDBJ whole genome shotgun (WGS) entry which is preliminary data.</text>
</comment>
<dbReference type="Proteomes" id="UP001066276">
    <property type="component" value="Chromosome 8"/>
</dbReference>